<dbReference type="Gene3D" id="1.20.920.10">
    <property type="entry name" value="Bromodomain-like"/>
    <property type="match status" value="1"/>
</dbReference>
<dbReference type="InterPro" id="IPR009057">
    <property type="entry name" value="Homeodomain-like_sf"/>
</dbReference>
<feature type="compositionally biased region" description="Basic and acidic residues" evidence="3">
    <location>
        <begin position="205"/>
        <end position="220"/>
    </location>
</feature>
<feature type="compositionally biased region" description="Basic and acidic residues" evidence="3">
    <location>
        <begin position="672"/>
        <end position="697"/>
    </location>
</feature>
<feature type="domain" description="Bromo" evidence="4">
    <location>
        <begin position="358"/>
        <end position="430"/>
    </location>
</feature>
<dbReference type="PROSITE" id="PS50090">
    <property type="entry name" value="MYB_LIKE"/>
    <property type="match status" value="1"/>
</dbReference>
<dbReference type="SUPFAM" id="SSF46689">
    <property type="entry name" value="Homeodomain-like"/>
    <property type="match status" value="1"/>
</dbReference>
<dbReference type="OrthoDB" id="1742084at2759"/>
<feature type="region of interest" description="Disordered" evidence="3">
    <location>
        <begin position="138"/>
        <end position="337"/>
    </location>
</feature>
<dbReference type="PANTHER" id="PTHR37888">
    <property type="entry name" value="DNA-BINDING BROMODOMAIN-CONTAINING PROTEIN"/>
    <property type="match status" value="1"/>
</dbReference>
<feature type="compositionally biased region" description="Polar residues" evidence="3">
    <location>
        <begin position="305"/>
        <end position="314"/>
    </location>
</feature>
<dbReference type="SUPFAM" id="SSF47370">
    <property type="entry name" value="Bromodomain"/>
    <property type="match status" value="1"/>
</dbReference>
<evidence type="ECO:0000313" key="6">
    <source>
        <dbReference type="EMBL" id="RZC83155.1"/>
    </source>
</evidence>
<feature type="compositionally biased region" description="Low complexity" evidence="3">
    <location>
        <begin position="446"/>
        <end position="461"/>
    </location>
</feature>
<dbReference type="CDD" id="cd04369">
    <property type="entry name" value="Bromodomain"/>
    <property type="match status" value="1"/>
</dbReference>
<feature type="region of interest" description="Disordered" evidence="3">
    <location>
        <begin position="510"/>
        <end position="757"/>
    </location>
</feature>
<proteinExistence type="predicted"/>
<feature type="region of interest" description="Disordered" evidence="3">
    <location>
        <begin position="444"/>
        <end position="489"/>
    </location>
</feature>
<feature type="compositionally biased region" description="Low complexity" evidence="3">
    <location>
        <begin position="618"/>
        <end position="629"/>
    </location>
</feature>
<dbReference type="PANTHER" id="PTHR37888:SF11">
    <property type="entry name" value="DNA-BINDING BROMODOMAIN-CONTAINING PROTEIN"/>
    <property type="match status" value="1"/>
</dbReference>
<feature type="compositionally biased region" description="Basic and acidic residues" evidence="3">
    <location>
        <begin position="607"/>
        <end position="617"/>
    </location>
</feature>
<evidence type="ECO:0000313" key="7">
    <source>
        <dbReference type="Proteomes" id="UP000316621"/>
    </source>
</evidence>
<evidence type="ECO:0000256" key="3">
    <source>
        <dbReference type="SAM" id="MobiDB-lite"/>
    </source>
</evidence>
<reference evidence="6 7" key="1">
    <citation type="journal article" date="2018" name="Science">
        <title>The opium poppy genome and morphinan production.</title>
        <authorList>
            <person name="Guo L."/>
            <person name="Winzer T."/>
            <person name="Yang X."/>
            <person name="Li Y."/>
            <person name="Ning Z."/>
            <person name="He Z."/>
            <person name="Teodor R."/>
            <person name="Lu Y."/>
            <person name="Bowser T.A."/>
            <person name="Graham I.A."/>
            <person name="Ye K."/>
        </authorList>
    </citation>
    <scope>NUCLEOTIDE SEQUENCE [LARGE SCALE GENOMIC DNA]</scope>
    <source>
        <strain evidence="7">cv. HN1</strain>
        <tissue evidence="6">Leaves</tissue>
    </source>
</reference>
<dbReference type="InterPro" id="IPR001005">
    <property type="entry name" value="SANT/Myb"/>
</dbReference>
<feature type="compositionally biased region" description="Basic and acidic residues" evidence="3">
    <location>
        <begin position="736"/>
        <end position="750"/>
    </location>
</feature>
<dbReference type="AlphaFoldDB" id="A0A4Y7LG62"/>
<evidence type="ECO:0008006" key="8">
    <source>
        <dbReference type="Google" id="ProtNLM"/>
    </source>
</evidence>
<dbReference type="SMART" id="SM00297">
    <property type="entry name" value="BROMO"/>
    <property type="match status" value="1"/>
</dbReference>
<dbReference type="CDD" id="cd00167">
    <property type="entry name" value="SANT"/>
    <property type="match status" value="1"/>
</dbReference>
<name>A0A4Y7LG62_PAPSO</name>
<sequence length="757" mass="84332">MAKINNEEEEKISWGTWEELLLACAVKRHGTNNWESVANEIQNKKSSSNFIVSPQNCKQKYHDLHRRFMVNSEDVVDSEIIDHHNNDGIDDNHNHDNSRIPWLDELRKLRVAELRREVQEYDVSIVSLQLKVKRLEEEREESLKDKNDFDVKPDLLETRTKEEDGKKIETEPPRSPSPIEKTDKPVSGDESDRDNQSFNESNSSDLKDGKTPEVDVEKLLEPVQTVTETQDHVLIDKPLALGEDSCNGSSETIAKDSAVQVEKKSSETTIPVRETREPAELWESVAESKGGNGGGEEEGTKESSDVQSSASLSRKNGRRKITSGSSSGEERETEEVSPAIKRISVKSEPLLGFLEMILSHKYGSIFKSRLKSQETSKYKSLIRQHIDMETIRTRLKQGRYSGSCSQKFFRDLLLLFNNAIAFYPKNSSEAVAATELRGLVSKEMLSRSTGSSSSRSQNNPSPGDPTPPKLQQSTPLMPKPDPELSDSLIPKSKPVGIIFACRKRSSISAKAANSSKPVEFKGSDQNVDEEKPVLDKKRKENSSAVEEQIVFSKRKGERSASGMRSSRSNRNYNTNKNSPKDSNTNLNLDPSSARTSAKGGSGDDTNSETKTEKDKKNNSNNASTALTNTVAKKRSAANFLNRMKTTSSSSNSGKLLETLKNSSPGNNSNSTKGDKGWSNKEEKYRGRGSGSKKDEQVTKQSSSKRQAAQGSSPPKRSVGRPPKKAPPPPPPSFSKRTREREKEVEPEVRQPRKRTRR</sequence>
<dbReference type="Proteomes" id="UP000316621">
    <property type="component" value="Chromosome 11"/>
</dbReference>
<feature type="domain" description="Myb-like" evidence="5">
    <location>
        <begin position="6"/>
        <end position="65"/>
    </location>
</feature>
<protein>
    <recommendedName>
        <fullName evidence="8">Bromo domain-containing protein</fullName>
    </recommendedName>
</protein>
<dbReference type="SMART" id="SM00717">
    <property type="entry name" value="SANT"/>
    <property type="match status" value="1"/>
</dbReference>
<gene>
    <name evidence="6" type="ORF">C5167_045941</name>
</gene>
<feature type="compositionally biased region" description="Polar residues" evidence="3">
    <location>
        <begin position="643"/>
        <end position="671"/>
    </location>
</feature>
<evidence type="ECO:0000259" key="5">
    <source>
        <dbReference type="PROSITE" id="PS50090"/>
    </source>
</evidence>
<accession>A0A4Y7LG62</accession>
<dbReference type="EMBL" id="CM010725">
    <property type="protein sequence ID" value="RZC83155.1"/>
    <property type="molecule type" value="Genomic_DNA"/>
</dbReference>
<feature type="compositionally biased region" description="Basic and acidic residues" evidence="3">
    <location>
        <begin position="138"/>
        <end position="172"/>
    </location>
</feature>
<dbReference type="OMA" id="PIPWLDQ"/>
<dbReference type="Gramene" id="RZC83155">
    <property type="protein sequence ID" value="RZC83155"/>
    <property type="gene ID" value="C5167_045941"/>
</dbReference>
<keyword evidence="1 2" id="KW-0103">Bromodomain</keyword>
<dbReference type="PROSITE" id="PS50014">
    <property type="entry name" value="BROMODOMAIN_2"/>
    <property type="match status" value="1"/>
</dbReference>
<dbReference type="Pfam" id="PF00439">
    <property type="entry name" value="Bromodomain"/>
    <property type="match status" value="1"/>
</dbReference>
<feature type="compositionally biased region" description="Polar residues" evidence="3">
    <location>
        <begin position="698"/>
        <end position="714"/>
    </location>
</feature>
<feature type="compositionally biased region" description="Basic and acidic residues" evidence="3">
    <location>
        <begin position="518"/>
        <end position="541"/>
    </location>
</feature>
<feature type="compositionally biased region" description="Low complexity" evidence="3">
    <location>
        <begin position="559"/>
        <end position="577"/>
    </location>
</feature>
<feature type="compositionally biased region" description="Polar residues" evidence="3">
    <location>
        <begin position="580"/>
        <end position="595"/>
    </location>
</feature>
<dbReference type="Pfam" id="PF00249">
    <property type="entry name" value="Myb_DNA-binding"/>
    <property type="match status" value="1"/>
</dbReference>
<dbReference type="InterPro" id="IPR001487">
    <property type="entry name" value="Bromodomain"/>
</dbReference>
<dbReference type="Gene3D" id="1.10.10.60">
    <property type="entry name" value="Homeodomain-like"/>
    <property type="match status" value="1"/>
</dbReference>
<dbReference type="InterPro" id="IPR036427">
    <property type="entry name" value="Bromodomain-like_sf"/>
</dbReference>
<evidence type="ECO:0000256" key="2">
    <source>
        <dbReference type="PROSITE-ProRule" id="PRU00035"/>
    </source>
</evidence>
<evidence type="ECO:0000259" key="4">
    <source>
        <dbReference type="PROSITE" id="PS50014"/>
    </source>
</evidence>
<evidence type="ECO:0000256" key="1">
    <source>
        <dbReference type="ARBA" id="ARBA00023117"/>
    </source>
</evidence>
<organism evidence="6 7">
    <name type="scientific">Papaver somniferum</name>
    <name type="common">Opium poppy</name>
    <dbReference type="NCBI Taxonomy" id="3469"/>
    <lineage>
        <taxon>Eukaryota</taxon>
        <taxon>Viridiplantae</taxon>
        <taxon>Streptophyta</taxon>
        <taxon>Embryophyta</taxon>
        <taxon>Tracheophyta</taxon>
        <taxon>Spermatophyta</taxon>
        <taxon>Magnoliopsida</taxon>
        <taxon>Ranunculales</taxon>
        <taxon>Papaveraceae</taxon>
        <taxon>Papaveroideae</taxon>
        <taxon>Papaver</taxon>
    </lineage>
</organism>
<keyword evidence="7" id="KW-1185">Reference proteome</keyword>